<accession>A0A6V8RBA3</accession>
<keyword evidence="3" id="KW-0560">Oxidoreductase</keyword>
<dbReference type="GO" id="GO:0044550">
    <property type="term" value="P:secondary metabolite biosynthetic process"/>
    <property type="evidence" value="ECO:0007669"/>
    <property type="project" value="TreeGrafter"/>
</dbReference>
<sequence>MMDFHREWHIRAISIDEVVPGVKIQEAFQHMQLGSRIGKVVLQFREPTSGELQLGQLRSASASNTTVLDGSASYLLVGGLGSLGRSVAVWMVQHGARHLTFLSRSAGTTDRDRLFVEEIQIMGCEVHLVRGSVTEATDVAHAVVESPRSLKGVIQMAMVFHDQTWRKMTIDERNGATAPKLALWQPGQANYGSANTFLNAFFKFRTSKGPPCKSLNIGAVAGAGYLAQDESRQQRQLRRDVRMSVFRNIRSQAKGGASSDGLRQFLDMATTSPETLSKPEPVGLLAQEIGKKLLGLVLRPVDGEIDASLSLTQLRLDSIVIAEMRA</sequence>
<name>A0A6V8RBA3_TRIAP</name>
<dbReference type="OrthoDB" id="329835at2759"/>
<dbReference type="SUPFAM" id="SSF51735">
    <property type="entry name" value="NAD(P)-binding Rossmann-fold domains"/>
    <property type="match status" value="1"/>
</dbReference>
<dbReference type="GO" id="GO:0006633">
    <property type="term" value="P:fatty acid biosynthetic process"/>
    <property type="evidence" value="ECO:0007669"/>
    <property type="project" value="TreeGrafter"/>
</dbReference>
<keyword evidence="2" id="KW-0597">Phosphoprotein</keyword>
<feature type="domain" description="Ketoreductase" evidence="4">
    <location>
        <begin position="72"/>
        <end position="223"/>
    </location>
</feature>
<dbReference type="PANTHER" id="PTHR43775:SF28">
    <property type="entry name" value="SYNTHASE, PUTATIVE-RELATED"/>
    <property type="match status" value="1"/>
</dbReference>
<evidence type="ECO:0000256" key="2">
    <source>
        <dbReference type="ARBA" id="ARBA00022553"/>
    </source>
</evidence>
<evidence type="ECO:0000259" key="4">
    <source>
        <dbReference type="SMART" id="SM00822"/>
    </source>
</evidence>
<dbReference type="InterPro" id="IPR013968">
    <property type="entry name" value="PKS_KR"/>
</dbReference>
<proteinExistence type="predicted"/>
<dbReference type="AlphaFoldDB" id="A0A6V8RBA3"/>
<keyword evidence="1" id="KW-0596">Phosphopantetheine</keyword>
<reference evidence="5 6" key="1">
    <citation type="submission" date="2020-07" db="EMBL/GenBank/DDBJ databases">
        <title>Trichoderma asperellum IC-1 whole genome shotgun sequence.</title>
        <authorList>
            <person name="Kanamasa S."/>
            <person name="Takahashi H."/>
        </authorList>
    </citation>
    <scope>NUCLEOTIDE SEQUENCE [LARGE SCALE GENOMIC DNA]</scope>
    <source>
        <strain evidence="5 6">IC-1</strain>
    </source>
</reference>
<dbReference type="InterPro" id="IPR057326">
    <property type="entry name" value="KR_dom"/>
</dbReference>
<dbReference type="EMBL" id="BLZH01000017">
    <property type="protein sequence ID" value="GFP60288.1"/>
    <property type="molecule type" value="Genomic_DNA"/>
</dbReference>
<dbReference type="Gene3D" id="3.40.50.720">
    <property type="entry name" value="NAD(P)-binding Rossmann-like Domain"/>
    <property type="match status" value="2"/>
</dbReference>
<dbReference type="GO" id="GO:0004312">
    <property type="term" value="F:fatty acid synthase activity"/>
    <property type="evidence" value="ECO:0007669"/>
    <property type="project" value="TreeGrafter"/>
</dbReference>
<evidence type="ECO:0000313" key="6">
    <source>
        <dbReference type="Proteomes" id="UP000517252"/>
    </source>
</evidence>
<dbReference type="InterPro" id="IPR036291">
    <property type="entry name" value="NAD(P)-bd_dom_sf"/>
</dbReference>
<dbReference type="Proteomes" id="UP000517252">
    <property type="component" value="Unassembled WGS sequence"/>
</dbReference>
<evidence type="ECO:0000313" key="5">
    <source>
        <dbReference type="EMBL" id="GFP60288.1"/>
    </source>
</evidence>
<comment type="caution">
    <text evidence="5">The sequence shown here is derived from an EMBL/GenBank/DDBJ whole genome shotgun (WGS) entry which is preliminary data.</text>
</comment>
<protein>
    <submittedName>
        <fullName evidence="5">Highly reducing polyketide synthase gloL</fullName>
    </submittedName>
</protein>
<dbReference type="GO" id="GO:0016491">
    <property type="term" value="F:oxidoreductase activity"/>
    <property type="evidence" value="ECO:0007669"/>
    <property type="project" value="UniProtKB-KW"/>
</dbReference>
<organism evidence="5 6">
    <name type="scientific">Trichoderma asperellum</name>
    <name type="common">Filamentous fungus</name>
    <dbReference type="NCBI Taxonomy" id="101201"/>
    <lineage>
        <taxon>Eukaryota</taxon>
        <taxon>Fungi</taxon>
        <taxon>Dikarya</taxon>
        <taxon>Ascomycota</taxon>
        <taxon>Pezizomycotina</taxon>
        <taxon>Sordariomycetes</taxon>
        <taxon>Hypocreomycetidae</taxon>
        <taxon>Hypocreales</taxon>
        <taxon>Hypocreaceae</taxon>
        <taxon>Trichoderma</taxon>
    </lineage>
</organism>
<evidence type="ECO:0000256" key="3">
    <source>
        <dbReference type="ARBA" id="ARBA00023002"/>
    </source>
</evidence>
<dbReference type="InterPro" id="IPR050091">
    <property type="entry name" value="PKS_NRPS_Biosynth_Enz"/>
</dbReference>
<dbReference type="Pfam" id="PF08659">
    <property type="entry name" value="KR"/>
    <property type="match status" value="2"/>
</dbReference>
<dbReference type="PANTHER" id="PTHR43775">
    <property type="entry name" value="FATTY ACID SYNTHASE"/>
    <property type="match status" value="1"/>
</dbReference>
<gene>
    <name evidence="5" type="ORF">TASIC1_0017005000</name>
</gene>
<dbReference type="SMART" id="SM00822">
    <property type="entry name" value="PKS_KR"/>
    <property type="match status" value="1"/>
</dbReference>
<evidence type="ECO:0000256" key="1">
    <source>
        <dbReference type="ARBA" id="ARBA00022450"/>
    </source>
</evidence>